<feature type="region of interest" description="Disordered" evidence="1">
    <location>
        <begin position="65"/>
        <end position="93"/>
    </location>
</feature>
<dbReference type="EMBL" id="JAINUG010000052">
    <property type="protein sequence ID" value="KAJ8404671.1"/>
    <property type="molecule type" value="Genomic_DNA"/>
</dbReference>
<comment type="caution">
    <text evidence="2">The sequence shown here is derived from an EMBL/GenBank/DDBJ whole genome shotgun (WGS) entry which is preliminary data.</text>
</comment>
<dbReference type="Proteomes" id="UP001221898">
    <property type="component" value="Unassembled WGS sequence"/>
</dbReference>
<evidence type="ECO:0000313" key="2">
    <source>
        <dbReference type="EMBL" id="KAJ8404671.1"/>
    </source>
</evidence>
<reference evidence="2" key="1">
    <citation type="journal article" date="2023" name="Science">
        <title>Genome structures resolve the early diversification of teleost fishes.</title>
        <authorList>
            <person name="Parey E."/>
            <person name="Louis A."/>
            <person name="Montfort J."/>
            <person name="Bouchez O."/>
            <person name="Roques C."/>
            <person name="Iampietro C."/>
            <person name="Lluch J."/>
            <person name="Castinel A."/>
            <person name="Donnadieu C."/>
            <person name="Desvignes T."/>
            <person name="Floi Bucao C."/>
            <person name="Jouanno E."/>
            <person name="Wen M."/>
            <person name="Mejri S."/>
            <person name="Dirks R."/>
            <person name="Jansen H."/>
            <person name="Henkel C."/>
            <person name="Chen W.J."/>
            <person name="Zahm M."/>
            <person name="Cabau C."/>
            <person name="Klopp C."/>
            <person name="Thompson A.W."/>
            <person name="Robinson-Rechavi M."/>
            <person name="Braasch I."/>
            <person name="Lecointre G."/>
            <person name="Bobe J."/>
            <person name="Postlethwait J.H."/>
            <person name="Berthelot C."/>
            <person name="Roest Crollius H."/>
            <person name="Guiguen Y."/>
        </authorList>
    </citation>
    <scope>NUCLEOTIDE SEQUENCE</scope>
    <source>
        <strain evidence="2">NC1722</strain>
    </source>
</reference>
<dbReference type="AlphaFoldDB" id="A0AAD7SL95"/>
<organism evidence="2 3">
    <name type="scientific">Aldrovandia affinis</name>
    <dbReference type="NCBI Taxonomy" id="143900"/>
    <lineage>
        <taxon>Eukaryota</taxon>
        <taxon>Metazoa</taxon>
        <taxon>Chordata</taxon>
        <taxon>Craniata</taxon>
        <taxon>Vertebrata</taxon>
        <taxon>Euteleostomi</taxon>
        <taxon>Actinopterygii</taxon>
        <taxon>Neopterygii</taxon>
        <taxon>Teleostei</taxon>
        <taxon>Notacanthiformes</taxon>
        <taxon>Halosauridae</taxon>
        <taxon>Aldrovandia</taxon>
    </lineage>
</organism>
<keyword evidence="3" id="KW-1185">Reference proteome</keyword>
<gene>
    <name evidence="2" type="ORF">AAFF_G00335340</name>
</gene>
<accession>A0AAD7SL95</accession>
<feature type="compositionally biased region" description="Basic residues" evidence="1">
    <location>
        <begin position="80"/>
        <end position="89"/>
    </location>
</feature>
<proteinExistence type="predicted"/>
<sequence>MEGSDTGMTPDAMLHHLLCMHGEQQRASLAVMESLERNTADQDRQVYQEANAAYPDGSVYPTLDDGWRSRMLPTREPPTRGKREHRNHVGARDEGVSAMWSGIVPSWMNRCRLTKEPATRAINGPATYWSPT</sequence>
<name>A0AAD7SL95_9TELE</name>
<evidence type="ECO:0000313" key="3">
    <source>
        <dbReference type="Proteomes" id="UP001221898"/>
    </source>
</evidence>
<evidence type="ECO:0000256" key="1">
    <source>
        <dbReference type="SAM" id="MobiDB-lite"/>
    </source>
</evidence>
<protein>
    <submittedName>
        <fullName evidence="2">Uncharacterized protein</fullName>
    </submittedName>
</protein>